<dbReference type="PROSITE" id="PS51898">
    <property type="entry name" value="TYR_RECOMBINASE"/>
    <property type="match status" value="1"/>
</dbReference>
<evidence type="ECO:0000256" key="4">
    <source>
        <dbReference type="ARBA" id="ARBA00023172"/>
    </source>
</evidence>
<dbReference type="InterPro" id="IPR010998">
    <property type="entry name" value="Integrase_recombinase_N"/>
</dbReference>
<dbReference type="RefSeq" id="WP_008306703.1">
    <property type="nucleotide sequence ID" value="NZ_BAEK01000094.1"/>
</dbReference>
<dbReference type="PANTHER" id="PTHR30349">
    <property type="entry name" value="PHAGE INTEGRASE-RELATED"/>
    <property type="match status" value="1"/>
</dbReference>
<comment type="caution">
    <text evidence="8">The sequence shown here is derived from an EMBL/GenBank/DDBJ whole genome shotgun (WGS) entry which is preliminary data.</text>
</comment>
<dbReference type="PANTHER" id="PTHR30349:SF41">
    <property type="entry name" value="INTEGRASE_RECOMBINASE PROTEIN MJ0367-RELATED"/>
    <property type="match status" value="1"/>
</dbReference>
<evidence type="ECO:0000313" key="9">
    <source>
        <dbReference type="Proteomes" id="UP000008372"/>
    </source>
</evidence>
<protein>
    <submittedName>
        <fullName evidence="8">Phage integrase family protein</fullName>
    </submittedName>
</protein>
<dbReference type="SUPFAM" id="SSF56349">
    <property type="entry name" value="DNA breaking-rejoining enzymes"/>
    <property type="match status" value="1"/>
</dbReference>
<evidence type="ECO:0000256" key="5">
    <source>
        <dbReference type="PROSITE-ProRule" id="PRU01248"/>
    </source>
</evidence>
<dbReference type="InterPro" id="IPR044068">
    <property type="entry name" value="CB"/>
</dbReference>
<evidence type="ECO:0000256" key="2">
    <source>
        <dbReference type="ARBA" id="ARBA00022908"/>
    </source>
</evidence>
<keyword evidence="9" id="KW-1185">Reference proteome</keyword>
<evidence type="ECO:0000313" key="8">
    <source>
        <dbReference type="EMBL" id="GAC07808.1"/>
    </source>
</evidence>
<gene>
    <name evidence="8" type="ORF">GAGA_4985</name>
</gene>
<dbReference type="InterPro" id="IPR013762">
    <property type="entry name" value="Integrase-like_cat_sf"/>
</dbReference>
<dbReference type="InterPro" id="IPR002104">
    <property type="entry name" value="Integrase_catalytic"/>
</dbReference>
<feature type="domain" description="Core-binding (CB)" evidence="7">
    <location>
        <begin position="72"/>
        <end position="161"/>
    </location>
</feature>
<dbReference type="InterPro" id="IPR011010">
    <property type="entry name" value="DNA_brk_join_enz"/>
</dbReference>
<dbReference type="EMBL" id="BAEK01000094">
    <property type="protein sequence ID" value="GAC07808.1"/>
    <property type="molecule type" value="Genomic_DNA"/>
</dbReference>
<organism evidence="8 9">
    <name type="scientific">Paraglaciecola agarilytica NO2</name>
    <dbReference type="NCBI Taxonomy" id="1125747"/>
    <lineage>
        <taxon>Bacteria</taxon>
        <taxon>Pseudomonadati</taxon>
        <taxon>Pseudomonadota</taxon>
        <taxon>Gammaproteobacteria</taxon>
        <taxon>Alteromonadales</taxon>
        <taxon>Alteromonadaceae</taxon>
        <taxon>Paraglaciecola</taxon>
    </lineage>
</organism>
<name>A0ABQ0IEI3_9ALTE</name>
<evidence type="ECO:0000256" key="3">
    <source>
        <dbReference type="ARBA" id="ARBA00023125"/>
    </source>
</evidence>
<keyword evidence="4" id="KW-0233">DNA recombination</keyword>
<keyword evidence="3 5" id="KW-0238">DNA-binding</keyword>
<dbReference type="PROSITE" id="PS51900">
    <property type="entry name" value="CB"/>
    <property type="match status" value="1"/>
</dbReference>
<dbReference type="Gene3D" id="1.10.443.10">
    <property type="entry name" value="Intergrase catalytic core"/>
    <property type="match status" value="1"/>
</dbReference>
<feature type="domain" description="Tyr recombinase" evidence="6">
    <location>
        <begin position="182"/>
        <end position="384"/>
    </location>
</feature>
<dbReference type="Gene3D" id="1.10.150.130">
    <property type="match status" value="1"/>
</dbReference>
<evidence type="ECO:0000259" key="7">
    <source>
        <dbReference type="PROSITE" id="PS51900"/>
    </source>
</evidence>
<evidence type="ECO:0000259" key="6">
    <source>
        <dbReference type="PROSITE" id="PS51898"/>
    </source>
</evidence>
<dbReference type="Proteomes" id="UP000008372">
    <property type="component" value="Unassembled WGS sequence"/>
</dbReference>
<comment type="similarity">
    <text evidence="1">Belongs to the 'phage' integrase family.</text>
</comment>
<dbReference type="InterPro" id="IPR050090">
    <property type="entry name" value="Tyrosine_recombinase_XerCD"/>
</dbReference>
<keyword evidence="2" id="KW-0229">DNA integration</keyword>
<evidence type="ECO:0000256" key="1">
    <source>
        <dbReference type="ARBA" id="ARBA00008857"/>
    </source>
</evidence>
<sequence length="426" mass="49527">MSTQIERHNIDDALYIYLQDNSKKWYARFQLFGKWYCKSTKEIEKDQAVAKAQLLRMEWKIKAETGTLTKSKRFRDVAEKAIASMQHELEHGAGKVTYKDYMNALHKYHIPFFDRTYITSIDQQKLRDFDLWRIKEAGRVLAKSTILNHNAAFQMVFKQAVENQWILPIQVPVLSNKGTQGARRASFTPDEYKRLTSKNSEMINNSRKHITADIRQLLYFYMEFAINTGLRPGTELDNLTWGDIQVESHGHKSRFFITVRKGKTTKHTGTRQVVCKQAIFDVIQVMTLIHKNRKATDLIFRLPDGATTKEIGPAFARLLKESEMKDSSAGTRTMYSLRHTYITWELMAQSVSIDVLARQCGTSIQMIEQHYSHVIPKMFSNQLSGMDMPIEANEIKDRFDVPDETKEVFSRKAKEWAANYRRRGCI</sequence>
<proteinExistence type="inferred from homology"/>
<reference evidence="8 9" key="1">
    <citation type="journal article" date="2014" name="Environ. Microbiol.">
        <title>Comparative genomics of the marine bacterial genus Glaciecola reveals the high degree of genomic diversity and genomic characteristic for cold adaptation.</title>
        <authorList>
            <person name="Qin Q.L."/>
            <person name="Xie B.B."/>
            <person name="Yu Y."/>
            <person name="Shu Y.L."/>
            <person name="Rong J.C."/>
            <person name="Zhang Y.J."/>
            <person name="Zhao D.L."/>
            <person name="Chen X.L."/>
            <person name="Zhang X.Y."/>
            <person name="Chen B."/>
            <person name="Zhou B.C."/>
            <person name="Zhang Y.Z."/>
        </authorList>
    </citation>
    <scope>NUCLEOTIDE SEQUENCE [LARGE SCALE GENOMIC DNA]</scope>
    <source>
        <strain evidence="8 9">NO2</strain>
    </source>
</reference>
<accession>A0ABQ0IEI3</accession>